<accession>A0AA97GUE3</accession>
<feature type="region of interest" description="Disordered" evidence="1">
    <location>
        <begin position="32"/>
        <end position="60"/>
    </location>
</feature>
<evidence type="ECO:0000313" key="2">
    <source>
        <dbReference type="EMBL" id="WOC12581.1"/>
    </source>
</evidence>
<feature type="compositionally biased region" description="Basic and acidic residues" evidence="1">
    <location>
        <begin position="32"/>
        <end position="43"/>
    </location>
</feature>
<dbReference type="AlphaFoldDB" id="A0AA97GUE3"/>
<feature type="compositionally biased region" description="Basic and acidic residues" evidence="1">
    <location>
        <begin position="50"/>
        <end position="60"/>
    </location>
</feature>
<evidence type="ECO:0000256" key="1">
    <source>
        <dbReference type="SAM" id="MobiDB-lite"/>
    </source>
</evidence>
<gene>
    <name evidence="2" type="ORF">MP11Mi_16710</name>
</gene>
<reference evidence="2" key="1">
    <citation type="submission" date="2023-06" db="EMBL/GenBank/DDBJ databases">
        <title>Gordonia sp. nov. and Pseudochrobactrum sp. nov., two species isolated from the burying beetle Nicrophorus vespilloides.</title>
        <authorList>
            <person name="Poehlein A."/>
            <person name="Guzman J."/>
            <person name="Daniel R."/>
            <person name="Vilcinskas A."/>
        </authorList>
    </citation>
    <scope>NUCLEOTIDE SEQUENCE</scope>
    <source>
        <strain evidence="2">MP11Mi</strain>
    </source>
</reference>
<proteinExistence type="predicted"/>
<name>A0AA97GUE3_9ACTN</name>
<dbReference type="EMBL" id="CP128986">
    <property type="protein sequence ID" value="WOC12581.1"/>
    <property type="molecule type" value="Genomic_DNA"/>
</dbReference>
<protein>
    <submittedName>
        <fullName evidence="2">Uncharacterized protein</fullName>
    </submittedName>
</protein>
<organism evidence="2">
    <name type="scientific">Gordonia sp. MP11Mi</name>
    <dbReference type="NCBI Taxonomy" id="3022769"/>
    <lineage>
        <taxon>Bacteria</taxon>
        <taxon>Bacillati</taxon>
        <taxon>Actinomycetota</taxon>
        <taxon>Actinomycetes</taxon>
        <taxon>Mycobacteriales</taxon>
        <taxon>Gordoniaceae</taxon>
        <taxon>Gordonia</taxon>
    </lineage>
</organism>
<sequence>MATNPNTDALVAGAKQWLADMSDDEFDTVVAEVREPDDNKETSNKGSIADGRERFKNGRR</sequence>
<dbReference type="RefSeq" id="WP_420041806.1">
    <property type="nucleotide sequence ID" value="NZ_CP128986.1"/>
</dbReference>